<evidence type="ECO:0000256" key="7">
    <source>
        <dbReference type="ARBA" id="ARBA00022692"/>
    </source>
</evidence>
<evidence type="ECO:0000259" key="12">
    <source>
        <dbReference type="PROSITE" id="PS50928"/>
    </source>
</evidence>
<proteinExistence type="inferred from homology"/>
<comment type="subcellular location">
    <subcellularLocation>
        <location evidence="2 10">Cell membrane</location>
        <topology evidence="2 10">Multi-pass membrane protein</topology>
    </subcellularLocation>
</comment>
<dbReference type="GO" id="GO:0005886">
    <property type="term" value="C:plasma membrane"/>
    <property type="evidence" value="ECO:0007669"/>
    <property type="project" value="UniProtKB-SubCell"/>
</dbReference>
<dbReference type="InterPro" id="IPR005672">
    <property type="entry name" value="Phosphate_PstA"/>
</dbReference>
<feature type="region of interest" description="Disordered" evidence="11">
    <location>
        <begin position="1"/>
        <end position="24"/>
    </location>
</feature>
<dbReference type="KEGG" id="dva:DAD186_18500"/>
<dbReference type="EMBL" id="CP012117">
    <property type="protein sequence ID" value="ANP28400.1"/>
    <property type="molecule type" value="Genomic_DNA"/>
</dbReference>
<dbReference type="GO" id="GO:0005315">
    <property type="term" value="F:phosphate transmembrane transporter activity"/>
    <property type="evidence" value="ECO:0007669"/>
    <property type="project" value="InterPro"/>
</dbReference>
<evidence type="ECO:0000313" key="14">
    <source>
        <dbReference type="Proteomes" id="UP000092596"/>
    </source>
</evidence>
<evidence type="ECO:0000256" key="4">
    <source>
        <dbReference type="ARBA" id="ARBA00022448"/>
    </source>
</evidence>
<evidence type="ECO:0000256" key="5">
    <source>
        <dbReference type="ARBA" id="ARBA00022475"/>
    </source>
</evidence>
<feature type="transmembrane region" description="Helical" evidence="10">
    <location>
        <begin position="92"/>
        <end position="114"/>
    </location>
</feature>
<feature type="transmembrane region" description="Helical" evidence="10">
    <location>
        <begin position="221"/>
        <end position="242"/>
    </location>
</feature>
<feature type="domain" description="ABC transmembrane type-1" evidence="12">
    <location>
        <begin position="150"/>
        <end position="383"/>
    </location>
</feature>
<dbReference type="PANTHER" id="PTHR42922:SF1">
    <property type="entry name" value="PHOSPHATE TRANSPORT SYSTEM PERMEASE PROTEIN PSTA"/>
    <property type="match status" value="1"/>
</dbReference>
<evidence type="ECO:0000256" key="3">
    <source>
        <dbReference type="ARBA" id="ARBA00007069"/>
    </source>
</evidence>
<evidence type="ECO:0000256" key="11">
    <source>
        <dbReference type="SAM" id="MobiDB-lite"/>
    </source>
</evidence>
<feature type="compositionally biased region" description="Polar residues" evidence="11">
    <location>
        <begin position="1"/>
        <end position="13"/>
    </location>
</feature>
<dbReference type="PATRIC" id="fig|1630135.4.peg.1848"/>
<evidence type="ECO:0000256" key="9">
    <source>
        <dbReference type="ARBA" id="ARBA00023136"/>
    </source>
</evidence>
<name>A0A1B0ZKD6_9MICO</name>
<dbReference type="InterPro" id="IPR051408">
    <property type="entry name" value="Phosphate_transprt_permease"/>
</dbReference>
<feature type="transmembrane region" description="Helical" evidence="10">
    <location>
        <begin position="146"/>
        <end position="179"/>
    </location>
</feature>
<protein>
    <recommendedName>
        <fullName evidence="10">Phosphate transport system permease protein PstA</fullName>
    </recommendedName>
</protein>
<evidence type="ECO:0000256" key="2">
    <source>
        <dbReference type="ARBA" id="ARBA00004651"/>
    </source>
</evidence>
<dbReference type="PROSITE" id="PS50928">
    <property type="entry name" value="ABC_TM1"/>
    <property type="match status" value="1"/>
</dbReference>
<dbReference type="InterPro" id="IPR035906">
    <property type="entry name" value="MetI-like_sf"/>
</dbReference>
<evidence type="ECO:0000256" key="8">
    <source>
        <dbReference type="ARBA" id="ARBA00022989"/>
    </source>
</evidence>
<evidence type="ECO:0000256" key="1">
    <source>
        <dbReference type="ARBA" id="ARBA00003510"/>
    </source>
</evidence>
<dbReference type="STRING" id="1630135.DAD186_18500"/>
<gene>
    <name evidence="13" type="ORF">DAD186_18500</name>
</gene>
<keyword evidence="6" id="KW-0592">Phosphate transport</keyword>
<reference evidence="13 14" key="1">
    <citation type="submission" date="2015-06" db="EMBL/GenBank/DDBJ databases">
        <title>Investigation of pathophysiology for high-risk pregnancy and development of treatment modality based on it.</title>
        <authorList>
            <person name="Kim B.-C."/>
            <person name="Lim S."/>
        </authorList>
    </citation>
    <scope>NUCLEOTIDE SEQUENCE [LARGE SCALE GENOMIC DNA]</scope>
    <source>
        <strain evidence="13 14">AD1-86</strain>
    </source>
</reference>
<evidence type="ECO:0000313" key="13">
    <source>
        <dbReference type="EMBL" id="ANP28400.1"/>
    </source>
</evidence>
<feature type="transmembrane region" description="Helical" evidence="10">
    <location>
        <begin position="61"/>
        <end position="80"/>
    </location>
</feature>
<evidence type="ECO:0000256" key="6">
    <source>
        <dbReference type="ARBA" id="ARBA00022592"/>
    </source>
</evidence>
<comment type="similarity">
    <text evidence="3 10">Belongs to the binding-protein-dependent transport system permease family. CysTW subfamily.</text>
</comment>
<dbReference type="RefSeq" id="WP_082991172.1">
    <property type="nucleotide sequence ID" value="NZ_CP012117.1"/>
</dbReference>
<feature type="transmembrane region" description="Helical" evidence="10">
    <location>
        <begin position="274"/>
        <end position="295"/>
    </location>
</feature>
<dbReference type="GO" id="GO:0035435">
    <property type="term" value="P:phosphate ion transmembrane transport"/>
    <property type="evidence" value="ECO:0007669"/>
    <property type="project" value="InterPro"/>
</dbReference>
<keyword evidence="7 10" id="KW-0812">Transmembrane</keyword>
<dbReference type="AlphaFoldDB" id="A0A1B0ZKD6"/>
<keyword evidence="5 10" id="KW-1003">Cell membrane</keyword>
<dbReference type="Proteomes" id="UP000092596">
    <property type="component" value="Chromosome"/>
</dbReference>
<accession>A0A1B0ZKD6</accession>
<dbReference type="Gene3D" id="1.10.3720.10">
    <property type="entry name" value="MetI-like"/>
    <property type="match status" value="1"/>
</dbReference>
<dbReference type="CDD" id="cd06261">
    <property type="entry name" value="TM_PBP2"/>
    <property type="match status" value="1"/>
</dbReference>
<feature type="transmembrane region" description="Helical" evidence="10">
    <location>
        <begin position="191"/>
        <end position="215"/>
    </location>
</feature>
<dbReference type="SUPFAM" id="SSF161098">
    <property type="entry name" value="MetI-like"/>
    <property type="match status" value="1"/>
</dbReference>
<dbReference type="InterPro" id="IPR000515">
    <property type="entry name" value="MetI-like"/>
</dbReference>
<evidence type="ECO:0000256" key="10">
    <source>
        <dbReference type="RuleBase" id="RU363043"/>
    </source>
</evidence>
<comment type="function">
    <text evidence="1">Part of the binding-protein-dependent transport system for phosphate; probably responsible for the translocation of the substrate across the membrane.</text>
</comment>
<dbReference type="PANTHER" id="PTHR42922">
    <property type="entry name" value="PHOSPHATE TRANSPORT SYSTEM PERMEASE PROTEIN PSTA"/>
    <property type="match status" value="1"/>
</dbReference>
<keyword evidence="9 10" id="KW-0472">Membrane</keyword>
<feature type="transmembrane region" description="Helical" evidence="10">
    <location>
        <begin position="365"/>
        <end position="390"/>
    </location>
</feature>
<organism evidence="13 14">
    <name type="scientific">Dermabacter vaginalis</name>
    <dbReference type="NCBI Taxonomy" id="1630135"/>
    <lineage>
        <taxon>Bacteria</taxon>
        <taxon>Bacillati</taxon>
        <taxon>Actinomycetota</taxon>
        <taxon>Actinomycetes</taxon>
        <taxon>Micrococcales</taxon>
        <taxon>Dermabacteraceae</taxon>
        <taxon>Dermabacter</taxon>
    </lineage>
</organism>
<dbReference type="Pfam" id="PF00528">
    <property type="entry name" value="BPD_transp_1"/>
    <property type="match status" value="1"/>
</dbReference>
<dbReference type="NCBIfam" id="TIGR00974">
    <property type="entry name" value="3a0107s02c"/>
    <property type="match status" value="1"/>
</dbReference>
<keyword evidence="8 10" id="KW-1133">Transmembrane helix</keyword>
<keyword evidence="4" id="KW-0813">Transport</keyword>
<feature type="transmembrane region" description="Helical" evidence="10">
    <location>
        <begin position="35"/>
        <end position="55"/>
    </location>
</feature>
<sequence>MSEASATLNTTSPGPRGSEPERNGIMNSGERRLPWWHMILTGVIAFVVVAVLLLATGAFTLPAILVLGFFAHLVIGYLYSRVREGERWAKDRLMTLILVGAFATAMIPLVSLLWEVISKGGPRLLTPGFLTGDMQGFNGGADGGGILHAIVGTLIITLGASIISIPIGLLTAVFLVEYAQTGWQKTLGKGITFLVDVMTGVPSIVAGLFTLALFTTLSGEAGLRMGAMGSVALSVLMIPTVVRSSEEMIRLVPLELREAAYALGVPKWLTIVRVVLRTAIAGLTTGVTLAIARVIGETAPLMFTIGVFQMMNANPFEGRMMALPTFINQQYGFGHAVCGDKGEKVLNYFTREEFACNPDINYQRAWAAALTLIVIVMVLNIFARFVSYYFSPKTGR</sequence>